<keyword evidence="4" id="KW-1133">Transmembrane helix</keyword>
<reference evidence="5 6" key="1">
    <citation type="journal article" date="2011" name="J. Gen. Appl. Microbiol.">
        <title>Draft genome sequencing of the enigmatic yeast Saitoella complicata.</title>
        <authorList>
            <person name="Nishida H."/>
            <person name="Hamamoto M."/>
            <person name="Sugiyama J."/>
        </authorList>
    </citation>
    <scope>NUCLEOTIDE SEQUENCE [LARGE SCALE GENOMIC DNA]</scope>
    <source>
        <strain evidence="5 6">NRRL Y-17804</strain>
    </source>
</reference>
<evidence type="ECO:0000256" key="1">
    <source>
        <dbReference type="ARBA" id="ARBA00004141"/>
    </source>
</evidence>
<dbReference type="CDD" id="cd17352">
    <property type="entry name" value="MFS_MCT_SLC16"/>
    <property type="match status" value="1"/>
</dbReference>
<gene>
    <name evidence="5" type="ORF">G7K_2075-t1</name>
</gene>
<organism evidence="5 6">
    <name type="scientific">Saitoella complicata (strain BCRC 22490 / CBS 7301 / JCM 7358 / NBRC 10748 / NRRL Y-17804)</name>
    <dbReference type="NCBI Taxonomy" id="698492"/>
    <lineage>
        <taxon>Eukaryota</taxon>
        <taxon>Fungi</taxon>
        <taxon>Dikarya</taxon>
        <taxon>Ascomycota</taxon>
        <taxon>Taphrinomycotina</taxon>
        <taxon>Taphrinomycotina incertae sedis</taxon>
        <taxon>Saitoella</taxon>
    </lineage>
</organism>
<protein>
    <recommendedName>
        <fullName evidence="7">Major facilitator superfamily (MFS) profile domain-containing protein</fullName>
    </recommendedName>
</protein>
<dbReference type="SUPFAM" id="SSF103473">
    <property type="entry name" value="MFS general substrate transporter"/>
    <property type="match status" value="1"/>
</dbReference>
<name>A0A0E9NDH4_SAICN</name>
<dbReference type="GO" id="GO:0022857">
    <property type="term" value="F:transmembrane transporter activity"/>
    <property type="evidence" value="ECO:0007669"/>
    <property type="project" value="InterPro"/>
</dbReference>
<dbReference type="AlphaFoldDB" id="A0A0E9NDH4"/>
<feature type="transmembrane region" description="Helical" evidence="4">
    <location>
        <begin position="141"/>
        <end position="163"/>
    </location>
</feature>
<keyword evidence="4" id="KW-0472">Membrane</keyword>
<feature type="transmembrane region" description="Helical" evidence="4">
    <location>
        <begin position="194"/>
        <end position="216"/>
    </location>
</feature>
<dbReference type="PANTHER" id="PTHR11360:SF315">
    <property type="entry name" value="TRANSPORTER MCH2-RELATED"/>
    <property type="match status" value="1"/>
</dbReference>
<evidence type="ECO:0000256" key="2">
    <source>
        <dbReference type="ARBA" id="ARBA00006727"/>
    </source>
</evidence>
<keyword evidence="4" id="KW-0812">Transmembrane</keyword>
<evidence type="ECO:0000256" key="4">
    <source>
        <dbReference type="SAM" id="Phobius"/>
    </source>
</evidence>
<feature type="transmembrane region" description="Helical" evidence="4">
    <location>
        <begin position="260"/>
        <end position="280"/>
    </location>
</feature>
<dbReference type="OMA" id="FQEYFLH"/>
<dbReference type="EMBL" id="BACD03000011">
    <property type="protein sequence ID" value="GAO47879.1"/>
    <property type="molecule type" value="Genomic_DNA"/>
</dbReference>
<feature type="transmembrane region" description="Helical" evidence="4">
    <location>
        <begin position="369"/>
        <end position="387"/>
    </location>
</feature>
<reference evidence="5 6" key="2">
    <citation type="journal article" date="2014" name="J. Gen. Appl. Microbiol.">
        <title>The early diverging ascomycetous budding yeast Saitoella complicata has three histone deacetylases belonging to the Clr6, Hos2, and Rpd3 lineages.</title>
        <authorList>
            <person name="Nishida H."/>
            <person name="Matsumoto T."/>
            <person name="Kondo S."/>
            <person name="Hamamoto M."/>
            <person name="Yoshikawa H."/>
        </authorList>
    </citation>
    <scope>NUCLEOTIDE SEQUENCE [LARGE SCALE GENOMIC DNA]</scope>
    <source>
        <strain evidence="5 6">NRRL Y-17804</strain>
    </source>
</reference>
<comment type="subcellular location">
    <subcellularLocation>
        <location evidence="1">Membrane</location>
        <topology evidence="1">Multi-pass membrane protein</topology>
    </subcellularLocation>
</comment>
<sequence length="732" mass="80324">MRTKIWGPQALPLPSPLIIRMAKHEHDTGSASTLSVGMNDKDLRDLELDPLPQPAHEDTPVLPNTRSEKVQHPVLTTTASGSTEIKATVQDVPPNGGYGWVVVAAAFGVTASSWGINSSFGVYLSHYLANDYFPGASSMDFAFVGGLSVSQAMLIAPLATYLSGVWHFKVVMTIGLVLEVGGLILSSFAPPRLWMLFLGQGVMFGWGMGFLFVPAIGLPGQWFSTRRALASGIMAAGSGFGGMAFSLGTNAMIQQISLPWAFRISAIVAGVVLGTAILLLRSRAKLVGDKMRPWDLGLLRNTGYVAVLAWGFLSMLGYIVALFSISSYAVATGMTQSQASHLSAIVTAAMAVGRPLTGYYGDRTGRINMGIGATFFAGLTCLVIWMFGRSYGVMIFFCILHGAVSGVFWVLCTPITAEVVGVSNLGAGLSMQWINIVLPTTFAEPIALALVQRMKDDGKIGADSYLGAIGFAGGTFVLAAVVLWWVKVWKQREVLGKEAGWRVLGKHLWLLHLFSSSQIQRLLFPTRSRPATEEARANRLRTYHPPIRPEAAGGVPPTGQRRQRYHYTTSPVLRYMVPDNACRVSDRDRNDSNQEGHQFQNKKYREMAQPPRPDTWMLSHMDDERLWQGMSLPSFAFVCASGQFWTSVDDLVRCYVWDLETTELYLTALGNQRELGRVEASMLSFVSRRLSPYSIQNEALQFYHVISLPARFQGIGADTLQFSNMEFSVRWI</sequence>
<comment type="caution">
    <text evidence="5">The sequence shown here is derived from an EMBL/GenBank/DDBJ whole genome shotgun (WGS) entry which is preliminary data.</text>
</comment>
<feature type="region of interest" description="Disordered" evidence="3">
    <location>
        <begin position="44"/>
        <end position="64"/>
    </location>
</feature>
<evidence type="ECO:0000313" key="6">
    <source>
        <dbReference type="Proteomes" id="UP000033140"/>
    </source>
</evidence>
<feature type="transmembrane region" description="Helical" evidence="4">
    <location>
        <begin position="464"/>
        <end position="486"/>
    </location>
</feature>
<dbReference type="InterPro" id="IPR050327">
    <property type="entry name" value="Proton-linked_MCT"/>
</dbReference>
<keyword evidence="6" id="KW-1185">Reference proteome</keyword>
<evidence type="ECO:0000313" key="5">
    <source>
        <dbReference type="EMBL" id="GAO47879.1"/>
    </source>
</evidence>
<dbReference type="Proteomes" id="UP000033140">
    <property type="component" value="Unassembled WGS sequence"/>
</dbReference>
<proteinExistence type="inferred from homology"/>
<dbReference type="InterPro" id="IPR036259">
    <property type="entry name" value="MFS_trans_sf"/>
</dbReference>
<dbReference type="PANTHER" id="PTHR11360">
    <property type="entry name" value="MONOCARBOXYLATE TRANSPORTER"/>
    <property type="match status" value="1"/>
</dbReference>
<feature type="transmembrane region" description="Helical" evidence="4">
    <location>
        <begin position="98"/>
        <end position="116"/>
    </location>
</feature>
<evidence type="ECO:0000256" key="3">
    <source>
        <dbReference type="SAM" id="MobiDB-lite"/>
    </source>
</evidence>
<accession>A0A0E9NDH4</accession>
<feature type="transmembrane region" description="Helical" evidence="4">
    <location>
        <begin position="393"/>
        <end position="412"/>
    </location>
</feature>
<dbReference type="GO" id="GO:0016020">
    <property type="term" value="C:membrane"/>
    <property type="evidence" value="ECO:0007669"/>
    <property type="project" value="UniProtKB-SubCell"/>
</dbReference>
<comment type="similarity">
    <text evidence="2">Belongs to the major facilitator superfamily. Monocarboxylate porter (TC 2.A.1.13) family.</text>
</comment>
<dbReference type="Gene3D" id="1.20.1250.20">
    <property type="entry name" value="MFS general substrate transporter like domains"/>
    <property type="match status" value="2"/>
</dbReference>
<feature type="transmembrane region" description="Helical" evidence="4">
    <location>
        <begin position="301"/>
        <end position="326"/>
    </location>
</feature>
<feature type="transmembrane region" description="Helical" evidence="4">
    <location>
        <begin position="433"/>
        <end position="452"/>
    </location>
</feature>
<reference evidence="5 6" key="3">
    <citation type="journal article" date="2015" name="Genome Announc.">
        <title>Draft Genome Sequence of the Archiascomycetous Yeast Saitoella complicata.</title>
        <authorList>
            <person name="Yamauchi K."/>
            <person name="Kondo S."/>
            <person name="Hamamoto M."/>
            <person name="Takahashi Y."/>
            <person name="Ogura Y."/>
            <person name="Hayashi T."/>
            <person name="Nishida H."/>
        </authorList>
    </citation>
    <scope>NUCLEOTIDE SEQUENCE [LARGE SCALE GENOMIC DNA]</scope>
    <source>
        <strain evidence="5 6">NRRL Y-17804</strain>
    </source>
</reference>
<dbReference type="Pfam" id="PF07690">
    <property type="entry name" value="MFS_1"/>
    <property type="match status" value="2"/>
</dbReference>
<feature type="transmembrane region" description="Helical" evidence="4">
    <location>
        <begin position="170"/>
        <end position="188"/>
    </location>
</feature>
<feature type="transmembrane region" description="Helical" evidence="4">
    <location>
        <begin position="228"/>
        <end position="248"/>
    </location>
</feature>
<dbReference type="InterPro" id="IPR011701">
    <property type="entry name" value="MFS"/>
</dbReference>
<evidence type="ECO:0008006" key="7">
    <source>
        <dbReference type="Google" id="ProtNLM"/>
    </source>
</evidence>